<dbReference type="PATRIC" id="fig|1267766.3.peg.1568"/>
<evidence type="ECO:0000313" key="2">
    <source>
        <dbReference type="EMBL" id="AKH42598.1"/>
    </source>
</evidence>
<feature type="compositionally biased region" description="Basic and acidic residues" evidence="1">
    <location>
        <begin position="42"/>
        <end position="55"/>
    </location>
</feature>
<feature type="region of interest" description="Disordered" evidence="1">
    <location>
        <begin position="1"/>
        <end position="134"/>
    </location>
</feature>
<feature type="compositionally biased region" description="Low complexity" evidence="1">
    <location>
        <begin position="98"/>
        <end position="126"/>
    </location>
</feature>
<dbReference type="Pfam" id="PF09361">
    <property type="entry name" value="Phasin_2"/>
    <property type="match status" value="1"/>
</dbReference>
<name>A0A0F7KPY6_9SPHN</name>
<feature type="compositionally biased region" description="Basic residues" evidence="1">
    <location>
        <begin position="76"/>
        <end position="97"/>
    </location>
</feature>
<reference evidence="2" key="1">
    <citation type="submission" date="2015-05" db="EMBL/GenBank/DDBJ databases">
        <title>The complete genome of Altererythrobacter atlanticus strain 26DY36.</title>
        <authorList>
            <person name="Wu Y.-H."/>
            <person name="Cheng H."/>
            <person name="Wu X.-W."/>
        </authorList>
    </citation>
    <scope>NUCLEOTIDE SEQUENCE [LARGE SCALE GENOMIC DNA]</scope>
    <source>
        <strain evidence="2">26DY36</strain>
    </source>
</reference>
<dbReference type="InterPro" id="IPR010127">
    <property type="entry name" value="Phasin_subfam-1"/>
</dbReference>
<dbReference type="Proteomes" id="UP000034392">
    <property type="component" value="Chromosome"/>
</dbReference>
<dbReference type="STRING" id="1267766.WYH_01559"/>
<dbReference type="AlphaFoldDB" id="A0A0F7KPY6"/>
<dbReference type="EMBL" id="CP011452">
    <property type="protein sequence ID" value="AKH42598.1"/>
    <property type="molecule type" value="Genomic_DNA"/>
</dbReference>
<evidence type="ECO:0000313" key="3">
    <source>
        <dbReference type="Proteomes" id="UP000034392"/>
    </source>
</evidence>
<dbReference type="KEGG" id="aay:WYH_01559"/>
<gene>
    <name evidence="2" type="ORF">WYH_01559</name>
</gene>
<feature type="compositionally biased region" description="Low complexity" evidence="1">
    <location>
        <begin position="56"/>
        <end position="75"/>
    </location>
</feature>
<feature type="compositionally biased region" description="Basic and acidic residues" evidence="1">
    <location>
        <begin position="1"/>
        <end position="14"/>
    </location>
</feature>
<feature type="compositionally biased region" description="Basic and acidic residues" evidence="1">
    <location>
        <begin position="24"/>
        <end position="34"/>
    </location>
</feature>
<dbReference type="RefSeq" id="WP_046903373.1">
    <property type="nucleotide sequence ID" value="NZ_CP011452.2"/>
</dbReference>
<dbReference type="OrthoDB" id="8479795at2"/>
<accession>A0A0F7KPY6</accession>
<evidence type="ECO:0000256" key="1">
    <source>
        <dbReference type="SAM" id="MobiDB-lite"/>
    </source>
</evidence>
<protein>
    <submittedName>
        <fullName evidence="2">Phasin protein</fullName>
    </submittedName>
</protein>
<dbReference type="InterPro" id="IPR018968">
    <property type="entry name" value="Phasin"/>
</dbReference>
<proteinExistence type="predicted"/>
<organism evidence="2 3">
    <name type="scientific">Croceibacterium atlanticum</name>
    <dbReference type="NCBI Taxonomy" id="1267766"/>
    <lineage>
        <taxon>Bacteria</taxon>
        <taxon>Pseudomonadati</taxon>
        <taxon>Pseudomonadota</taxon>
        <taxon>Alphaproteobacteria</taxon>
        <taxon>Sphingomonadales</taxon>
        <taxon>Erythrobacteraceae</taxon>
        <taxon>Croceibacterium</taxon>
    </lineage>
</organism>
<keyword evidence="3" id="KW-1185">Reference proteome</keyword>
<dbReference type="NCBIfam" id="TIGR01841">
    <property type="entry name" value="phasin"/>
    <property type="match status" value="1"/>
</dbReference>
<sequence length="283" mass="29552">MADSPDKKTEDSAEKAYAAAASEMKPKAAADPKASEPAPAKAEPKTEARKAEGGEPAKQAAPAKVPARKPAAAKKTAAKKAAAKSAPKRKASAKKAAKVPAPKPAAEPNISAMAAKKPAKVAQQAANTPQTTVSELKDKIMATAKTPDYSNMLTEMQSKAKEAYDKGTEAMGEASEFAKGNVEALVESSKILAGGLQDMSKTVVDEAKSAYETMTADMKEMAAVKSPTELFQLQGKIMRRNFDALVATSSKNSETMMKLANEAFAPISGRMNMAAEKMSKAAA</sequence>